<evidence type="ECO:0000313" key="3">
    <source>
        <dbReference type="Proteomes" id="UP000282423"/>
    </source>
</evidence>
<comment type="caution">
    <text evidence="2">The sequence shown here is derived from an EMBL/GenBank/DDBJ whole genome shotgun (WGS) entry which is preliminary data.</text>
</comment>
<dbReference type="PANTHER" id="PTHR12905">
    <property type="entry name" value="METALLOPHOSPHOESTERASE"/>
    <property type="match status" value="1"/>
</dbReference>
<dbReference type="SUPFAM" id="SSF56300">
    <property type="entry name" value="Metallo-dependent phosphatases"/>
    <property type="match status" value="1"/>
</dbReference>
<dbReference type="Proteomes" id="UP000282423">
    <property type="component" value="Unassembled WGS sequence"/>
</dbReference>
<dbReference type="EMBL" id="RBWS01000005">
    <property type="protein sequence ID" value="RKO72570.1"/>
    <property type="molecule type" value="Genomic_DNA"/>
</dbReference>
<dbReference type="RefSeq" id="WP_121122693.1">
    <property type="nucleotide sequence ID" value="NZ_RBWS01000005.1"/>
</dbReference>
<dbReference type="GO" id="GO:0016787">
    <property type="term" value="F:hydrolase activity"/>
    <property type="evidence" value="ECO:0007669"/>
    <property type="project" value="InterPro"/>
</dbReference>
<name>A0A420W1Z3_9SPHI</name>
<keyword evidence="3" id="KW-1185">Reference proteome</keyword>
<evidence type="ECO:0000259" key="1">
    <source>
        <dbReference type="Pfam" id="PF00149"/>
    </source>
</evidence>
<dbReference type="AlphaFoldDB" id="A0A420W1Z3"/>
<protein>
    <recommendedName>
        <fullName evidence="1">Calcineurin-like phosphoesterase domain-containing protein</fullName>
    </recommendedName>
</protein>
<evidence type="ECO:0000313" key="2">
    <source>
        <dbReference type="EMBL" id="RKO72570.1"/>
    </source>
</evidence>
<dbReference type="OrthoDB" id="332939at2"/>
<accession>A0A420W1Z3</accession>
<dbReference type="InterPro" id="IPR004843">
    <property type="entry name" value="Calcineurin-like_PHP"/>
</dbReference>
<dbReference type="PANTHER" id="PTHR12905:SF0">
    <property type="entry name" value="CALCINEURIN-LIKE PHOSPHOESTERASE DOMAIN-CONTAINING PROTEIN"/>
    <property type="match status" value="1"/>
</dbReference>
<dbReference type="Pfam" id="PF00149">
    <property type="entry name" value="Metallophos"/>
    <property type="match status" value="1"/>
</dbReference>
<dbReference type="InterPro" id="IPR029052">
    <property type="entry name" value="Metallo-depent_PP-like"/>
</dbReference>
<dbReference type="InterPro" id="IPR051693">
    <property type="entry name" value="UPF0046_metallophosphoest"/>
</dbReference>
<feature type="domain" description="Calcineurin-like phosphoesterase" evidence="1">
    <location>
        <begin position="11"/>
        <end position="163"/>
    </location>
</feature>
<reference evidence="2 3" key="1">
    <citation type="submission" date="2018-10" db="EMBL/GenBank/DDBJ databases">
        <title>Sphingobacterium sp. M05W1-28.</title>
        <authorList>
            <person name="Cai H."/>
        </authorList>
    </citation>
    <scope>NUCLEOTIDE SEQUENCE [LARGE SCALE GENOMIC DNA]</scope>
    <source>
        <strain evidence="2 3">M05W1-28</strain>
    </source>
</reference>
<dbReference type="Gene3D" id="3.60.21.10">
    <property type="match status" value="1"/>
</dbReference>
<gene>
    <name evidence="2" type="ORF">D7322_07185</name>
</gene>
<sequence length="188" mass="21379">MHIIKLKGQNVLLLSDTHGMHRQLDIAVGIDIVIHCGDICDAGDMDQLSDFFVWYAGLPIPHKIFVHGNHDLPFELEPLRSKKLVPEGIHWLNDSSIRINDIQLMGISGFPFFHHMESEVQIDIMVSHYPPSGILDNGYGSTEIREFVLERSPKYHVFGHNHADYGKKKVKAIQFINASLYELLKGKL</sequence>
<proteinExistence type="predicted"/>
<organism evidence="2 3">
    <name type="scientific">Sphingobacterium puteale</name>
    <dbReference type="NCBI Taxonomy" id="2420510"/>
    <lineage>
        <taxon>Bacteria</taxon>
        <taxon>Pseudomonadati</taxon>
        <taxon>Bacteroidota</taxon>
        <taxon>Sphingobacteriia</taxon>
        <taxon>Sphingobacteriales</taxon>
        <taxon>Sphingobacteriaceae</taxon>
        <taxon>Sphingobacterium</taxon>
    </lineage>
</organism>